<dbReference type="Pfam" id="PF01593">
    <property type="entry name" value="Amino_oxidase"/>
    <property type="match status" value="1"/>
</dbReference>
<dbReference type="GO" id="GO:0008767">
    <property type="term" value="F:UDP-galactopyranose mutase activity"/>
    <property type="evidence" value="ECO:0007669"/>
    <property type="project" value="TreeGrafter"/>
</dbReference>
<dbReference type="RefSeq" id="WP_125061038.1">
    <property type="nucleotide sequence ID" value="NZ_BDQK01000001.1"/>
</dbReference>
<dbReference type="GO" id="GO:0005829">
    <property type="term" value="C:cytosol"/>
    <property type="evidence" value="ECO:0007669"/>
    <property type="project" value="TreeGrafter"/>
</dbReference>
<dbReference type="InterPro" id="IPR036188">
    <property type="entry name" value="FAD/NAD-bd_sf"/>
</dbReference>
<dbReference type="EMBL" id="BDQK01000001">
    <property type="protein sequence ID" value="GBF79191.1"/>
    <property type="molecule type" value="Genomic_DNA"/>
</dbReference>
<dbReference type="Gene3D" id="3.50.50.60">
    <property type="entry name" value="FAD/NAD(P)-binding domain"/>
    <property type="match status" value="1"/>
</dbReference>
<dbReference type="GO" id="GO:0016491">
    <property type="term" value="F:oxidoreductase activity"/>
    <property type="evidence" value="ECO:0007669"/>
    <property type="project" value="InterPro"/>
</dbReference>
<dbReference type="PANTHER" id="PTHR21197">
    <property type="entry name" value="UDP-GALACTOPYRANOSE MUTASE"/>
    <property type="match status" value="1"/>
</dbReference>
<dbReference type="Proteomes" id="UP000287247">
    <property type="component" value="Unassembled WGS sequence"/>
</dbReference>
<comment type="caution">
    <text evidence="2">The sequence shown here is derived from an EMBL/GenBank/DDBJ whole genome shotgun (WGS) entry which is preliminary data.</text>
</comment>
<feature type="domain" description="Amine oxidase" evidence="1">
    <location>
        <begin position="59"/>
        <end position="258"/>
    </location>
</feature>
<evidence type="ECO:0000259" key="1">
    <source>
        <dbReference type="Pfam" id="PF01593"/>
    </source>
</evidence>
<name>A0A401ID72_APHSA</name>
<dbReference type="InterPro" id="IPR002937">
    <property type="entry name" value="Amino_oxidase"/>
</dbReference>
<keyword evidence="3" id="KW-1185">Reference proteome</keyword>
<evidence type="ECO:0000313" key="3">
    <source>
        <dbReference type="Proteomes" id="UP000287247"/>
    </source>
</evidence>
<dbReference type="SUPFAM" id="SSF51905">
    <property type="entry name" value="FAD/NAD(P)-binding domain"/>
    <property type="match status" value="1"/>
</dbReference>
<evidence type="ECO:0000313" key="2">
    <source>
        <dbReference type="EMBL" id="GBF79191.1"/>
    </source>
</evidence>
<sequence>MSNYILGGGITGLAAGIAAKLPVFEPVATPGGICSSYYVRPNTQERLSKTPSDEEAYRFEIGGGHWIFGGDPTILQFISRLTPVKTYFRRSSVYFRQEDRYVPYPLQNFLRYLDPAIAAQALAEMASPQQTVTTMKDWLEQSFGQTLCEKFFYPFHELYTAGLYTKIAPQDAYKSPVNLALAIRGALDNSPAVGYNTTFIYPIEGLNTLAQRMGQQCDIRYGQRVVQIDVDRKILTFADNSCLPYDTLISTLPLNRMIEMTGLSIDEVCDPYTSVLVLNLGAVRGDRCPDDHWLYNPDAKSGFHRVGFYSNVDRSFLPQSARETGDRVSIYVERAYVGGVKPTENQINAYVQAVVQELQEWGYIKTVEVVDPTWIDVAYTWALPGSSWRNKAMKTLENHNIYPIGRYARWIFQGISDSIKDGFFVGSSFK</sequence>
<dbReference type="AlphaFoldDB" id="A0A401ID72"/>
<protein>
    <submittedName>
        <fullName evidence="2">Protoporphyrinogen oxidase-like protein</fullName>
    </submittedName>
</protein>
<dbReference type="OrthoDB" id="9769600at2"/>
<gene>
    <name evidence="2" type="ORF">AsFPU1_0583</name>
</gene>
<reference evidence="3" key="1">
    <citation type="submission" date="2017-05" db="EMBL/GenBank/DDBJ databases">
        <title>Physiological properties and genetic analysis related to exopolysaccharide production of fresh-water unicellular cyanobacterium Aphanothece sacrum, Suizenji Nori, that has been cultured as a food source in Japan.</title>
        <authorList>
            <person name="Kanesaki Y."/>
            <person name="Yoshikawa S."/>
            <person name="Ohki K."/>
        </authorList>
    </citation>
    <scope>NUCLEOTIDE SEQUENCE [LARGE SCALE GENOMIC DNA]</scope>
    <source>
        <strain evidence="3">FPU1</strain>
    </source>
</reference>
<dbReference type="GO" id="GO:0050660">
    <property type="term" value="F:flavin adenine dinucleotide binding"/>
    <property type="evidence" value="ECO:0007669"/>
    <property type="project" value="TreeGrafter"/>
</dbReference>
<dbReference type="PANTHER" id="PTHR21197:SF0">
    <property type="entry name" value="UDP-GALACTOPYRANOSE MUTASE"/>
    <property type="match status" value="1"/>
</dbReference>
<accession>A0A401ID72</accession>
<organism evidence="2 3">
    <name type="scientific">Aphanothece sacrum FPU1</name>
    <dbReference type="NCBI Taxonomy" id="1920663"/>
    <lineage>
        <taxon>Bacteria</taxon>
        <taxon>Bacillati</taxon>
        <taxon>Cyanobacteriota</taxon>
        <taxon>Cyanophyceae</taxon>
        <taxon>Oscillatoriophycideae</taxon>
        <taxon>Chroococcales</taxon>
        <taxon>Aphanothecaceae</taxon>
        <taxon>Aphanothece</taxon>
    </lineage>
</organism>
<proteinExistence type="predicted"/>